<sequence length="251" mass="26881">MTAVRILAFGAHPDDVELFCAGTLAHYARQGAEVTVAVATNGELGSRTLSPARTAAVREEEARRAVGVLGAELVWLGEPDGFLFDTADTRRQVVEVLRRVRPDVVLAHHPDDYHPDHRAVSRLVGAARLLAREPGLTTGSPATDRVPPLFHMDTLLGTGAGTPDLWVDITATMAVKEAMLAEHTSQNSARKARKGADFLDLTRQQAARRGLEAGVRYAEAFTCAPSHPAASVHDLVPEGGGIRLPVLTVPR</sequence>
<organism evidence="2 3">
    <name type="scientific">Streptomyces katrae</name>
    <dbReference type="NCBI Taxonomy" id="68223"/>
    <lineage>
        <taxon>Bacteria</taxon>
        <taxon>Bacillati</taxon>
        <taxon>Actinomycetota</taxon>
        <taxon>Actinomycetes</taxon>
        <taxon>Kitasatosporales</taxon>
        <taxon>Streptomycetaceae</taxon>
        <taxon>Streptomyces</taxon>
    </lineage>
</organism>
<dbReference type="Gene3D" id="3.40.50.10320">
    <property type="entry name" value="LmbE-like"/>
    <property type="match status" value="1"/>
</dbReference>
<dbReference type="Proteomes" id="UP001223390">
    <property type="component" value="Unassembled WGS sequence"/>
</dbReference>
<dbReference type="PANTHER" id="PTHR12993">
    <property type="entry name" value="N-ACETYLGLUCOSAMINYL-PHOSPHATIDYLINOSITOL DE-N-ACETYLASE-RELATED"/>
    <property type="match status" value="1"/>
</dbReference>
<accession>A0ABT7GX02</accession>
<evidence type="ECO:0000256" key="1">
    <source>
        <dbReference type="ARBA" id="ARBA00022833"/>
    </source>
</evidence>
<dbReference type="PANTHER" id="PTHR12993:SF11">
    <property type="entry name" value="N-ACETYLGLUCOSAMINYL-PHOSPHATIDYLINOSITOL DE-N-ACETYLASE"/>
    <property type="match status" value="1"/>
</dbReference>
<comment type="caution">
    <text evidence="2">The sequence shown here is derived from an EMBL/GenBank/DDBJ whole genome shotgun (WGS) entry which is preliminary data.</text>
</comment>
<protein>
    <submittedName>
        <fullName evidence="2">PIG-L family deacetylase</fullName>
    </submittedName>
</protein>
<dbReference type="SUPFAM" id="SSF102588">
    <property type="entry name" value="LmbE-like"/>
    <property type="match status" value="1"/>
</dbReference>
<reference evidence="2 3" key="1">
    <citation type="submission" date="2023-05" db="EMBL/GenBank/DDBJ databases">
        <title>Sequencing and Assembly of Streptomyces sp. NP73.</title>
        <authorList>
            <person name="Konwar A.N."/>
            <person name="Saikia K."/>
            <person name="Thakur D."/>
        </authorList>
    </citation>
    <scope>NUCLEOTIDE SEQUENCE [LARGE SCALE GENOMIC DNA]</scope>
    <source>
        <strain evidence="2 3">NP73</strain>
    </source>
</reference>
<evidence type="ECO:0000313" key="3">
    <source>
        <dbReference type="Proteomes" id="UP001223390"/>
    </source>
</evidence>
<gene>
    <name evidence="2" type="ORF">QEZ40_003076</name>
</gene>
<name>A0ABT7GX02_9ACTN</name>
<dbReference type="RefSeq" id="WP_285343794.1">
    <property type="nucleotide sequence ID" value="NZ_JASITI010000026.1"/>
</dbReference>
<dbReference type="Pfam" id="PF02585">
    <property type="entry name" value="PIG-L"/>
    <property type="match status" value="1"/>
</dbReference>
<proteinExistence type="predicted"/>
<evidence type="ECO:0000313" key="2">
    <source>
        <dbReference type="EMBL" id="MDK9498127.1"/>
    </source>
</evidence>
<dbReference type="InterPro" id="IPR024078">
    <property type="entry name" value="LmbE-like_dom_sf"/>
</dbReference>
<dbReference type="InterPro" id="IPR003737">
    <property type="entry name" value="GlcNAc_PI_deacetylase-related"/>
</dbReference>
<keyword evidence="3" id="KW-1185">Reference proteome</keyword>
<keyword evidence="1" id="KW-0862">Zinc</keyword>
<dbReference type="EMBL" id="JASITI010000026">
    <property type="protein sequence ID" value="MDK9498127.1"/>
    <property type="molecule type" value="Genomic_DNA"/>
</dbReference>